<dbReference type="EMBL" id="AM778921">
    <property type="protein sequence ID" value="CAO89367.1"/>
    <property type="molecule type" value="Genomic_DNA"/>
</dbReference>
<evidence type="ECO:0000256" key="1">
    <source>
        <dbReference type="SAM" id="Phobius"/>
    </source>
</evidence>
<keyword evidence="1" id="KW-0472">Membrane</keyword>
<protein>
    <submittedName>
        <fullName evidence="2">Similar to tr|A0YIJ2|A0YIJ2_9CYAN Hypothetical protein</fullName>
    </submittedName>
</protein>
<accession>A8YDC6</accession>
<evidence type="ECO:0000313" key="2">
    <source>
        <dbReference type="EMBL" id="CAO89367.1"/>
    </source>
</evidence>
<organism evidence="2">
    <name type="scientific">Microcystis aeruginosa (strain PCC 7806)</name>
    <dbReference type="NCBI Taxonomy" id="267872"/>
    <lineage>
        <taxon>Bacteria</taxon>
        <taxon>Bacillati</taxon>
        <taxon>Cyanobacteriota</taxon>
        <taxon>Cyanophyceae</taxon>
        <taxon>Oscillatoriophycideae</taxon>
        <taxon>Chroococcales</taxon>
        <taxon>Microcystaceae</taxon>
        <taxon>Microcystis</taxon>
    </lineage>
</organism>
<dbReference type="InterPro" id="IPR002758">
    <property type="entry name" value="Cation_antiport_E"/>
</dbReference>
<keyword evidence="1" id="KW-1133">Transmembrane helix</keyword>
<dbReference type="GO" id="GO:0016020">
    <property type="term" value="C:membrane"/>
    <property type="evidence" value="ECO:0007669"/>
    <property type="project" value="InterPro"/>
</dbReference>
<feature type="transmembrane region" description="Helical" evidence="1">
    <location>
        <begin position="16"/>
        <end position="39"/>
    </location>
</feature>
<gene>
    <name evidence="2" type="ORF">IPF_638</name>
</gene>
<dbReference type="Pfam" id="PF01899">
    <property type="entry name" value="MNHE"/>
    <property type="match status" value="1"/>
</dbReference>
<dbReference type="AlphaFoldDB" id="A8YDC6"/>
<sequence length="132" mass="15332">MDGFSMIGHIILRLTMWFLLTANFTPANIMIGVAIAFLLPRNFASSETLGDWLKVIIKVFMAIPQAYKEAFEIIFRPHKEEEIIFERMSGKRSPRLAFWDIFLITFTPKTIVTEYKENEGYEVHVIKRSTQG</sequence>
<reference evidence="2" key="1">
    <citation type="submission" date="2007-08" db="EMBL/GenBank/DDBJ databases">
        <authorList>
            <person name="Frangeul L."/>
        </authorList>
    </citation>
    <scope>NUCLEOTIDE SEQUENCE</scope>
    <source>
        <strain evidence="2">PCC 7806</strain>
    </source>
</reference>
<name>A8YDC6_MICA7</name>
<keyword evidence="1" id="KW-0812">Transmembrane</keyword>
<proteinExistence type="predicted"/>
<dbReference type="GO" id="GO:0008324">
    <property type="term" value="F:monoatomic cation transmembrane transporter activity"/>
    <property type="evidence" value="ECO:0007669"/>
    <property type="project" value="InterPro"/>
</dbReference>